<feature type="domain" description="DUF6745" evidence="1">
    <location>
        <begin position="161"/>
        <end position="367"/>
    </location>
</feature>
<evidence type="ECO:0000313" key="3">
    <source>
        <dbReference type="Proteomes" id="UP000272400"/>
    </source>
</evidence>
<proteinExistence type="predicted"/>
<sequence>MPFTATPADRPRAEAGAAAAYRAAGLPEPSHILWVPSPFTGAVLAALLDPELPETRAELASLIPAGTCTLRSPGVPERALPSAEAAELLPRLGAGAPVRERVRSLPWEAERAAAYAELGPAGWAETWARTGGPTWEPVNGLVARIRAALGELGGEEHGSRLRGASLDAVLGQHDAPWLGLFASLGRLAPLHGLAEVAASAGWWWPRENLVILSERPSRLCRDEPGRLHSGDGPALAYPDGFALHAWRGMPFPAGFVDTLAALTPAKIRAEDNTELRRIMLEHFGYDRYLAESGAAPVHKDETGTLWRIELPFDEPVVMVEVLNSTPEPDGSVRTYYLRVPPEVRTAREGVAWTFGLTAQEYHPEKET</sequence>
<dbReference type="InterPro" id="IPR046633">
    <property type="entry name" value="DUF6745"/>
</dbReference>
<gene>
    <name evidence="2" type="ORF">EDD29_7064</name>
</gene>
<evidence type="ECO:0000259" key="1">
    <source>
        <dbReference type="Pfam" id="PF20530"/>
    </source>
</evidence>
<evidence type="ECO:0000313" key="2">
    <source>
        <dbReference type="EMBL" id="ROO89374.1"/>
    </source>
</evidence>
<dbReference type="AlphaFoldDB" id="A0A3N1D768"/>
<protein>
    <recommendedName>
        <fullName evidence="1">DUF6745 domain-containing protein</fullName>
    </recommendedName>
</protein>
<dbReference type="Pfam" id="PF20530">
    <property type="entry name" value="DUF6745"/>
    <property type="match status" value="1"/>
</dbReference>
<organism evidence="2 3">
    <name type="scientific">Actinocorallia herbida</name>
    <dbReference type="NCBI Taxonomy" id="58109"/>
    <lineage>
        <taxon>Bacteria</taxon>
        <taxon>Bacillati</taxon>
        <taxon>Actinomycetota</taxon>
        <taxon>Actinomycetes</taxon>
        <taxon>Streptosporangiales</taxon>
        <taxon>Thermomonosporaceae</taxon>
        <taxon>Actinocorallia</taxon>
    </lineage>
</organism>
<comment type="caution">
    <text evidence="2">The sequence shown here is derived from an EMBL/GenBank/DDBJ whole genome shotgun (WGS) entry which is preliminary data.</text>
</comment>
<name>A0A3N1D768_9ACTN</name>
<dbReference type="EMBL" id="RJKE01000001">
    <property type="protein sequence ID" value="ROO89374.1"/>
    <property type="molecule type" value="Genomic_DNA"/>
</dbReference>
<dbReference type="Proteomes" id="UP000272400">
    <property type="component" value="Unassembled WGS sequence"/>
</dbReference>
<accession>A0A3N1D768</accession>
<reference evidence="2 3" key="1">
    <citation type="submission" date="2018-11" db="EMBL/GenBank/DDBJ databases">
        <title>Sequencing the genomes of 1000 actinobacteria strains.</title>
        <authorList>
            <person name="Klenk H.-P."/>
        </authorList>
    </citation>
    <scope>NUCLEOTIDE SEQUENCE [LARGE SCALE GENOMIC DNA]</scope>
    <source>
        <strain evidence="2 3">DSM 44254</strain>
    </source>
</reference>
<dbReference type="OrthoDB" id="871648at2"/>
<keyword evidence="3" id="KW-1185">Reference proteome</keyword>
<dbReference type="RefSeq" id="WP_123668482.1">
    <property type="nucleotide sequence ID" value="NZ_RJKE01000001.1"/>
</dbReference>